<name>R4PLN0_9BACT</name>
<accession>R4PLN0</accession>
<dbReference type="AlphaFoldDB" id="R4PLN0"/>
<evidence type="ECO:0000313" key="2">
    <source>
        <dbReference type="Proteomes" id="UP000013893"/>
    </source>
</evidence>
<dbReference type="EMBL" id="CP005957">
    <property type="protein sequence ID" value="AGL62538.1"/>
    <property type="molecule type" value="Genomic_DNA"/>
</dbReference>
<dbReference type="HOGENOM" id="CLU_920374_0_0_0"/>
<sequence length="302" mass="34074">MAAPSSEQRQQFIGDSLERAWGFLRHEGVRDILGATTVAVLERRLSQVVIPDMAVSTSGLEIDLPSHGESQQVFPVVAMLPGENLCYPKEMTTQADEVVEAQIRRMRELCPNLSHQDALDALIRREAYRRQDTTTKIEMGRGYSAQVFTERGEHSVGGTRFAIYQQPIVAFAMQDAKNVTYPFAHPVVTTHEVTHLDDYSMFPVVDMNVTLPHEYRLSSELRAYHISALAETAIDRYGLDSNGLWHRAVYPGRPTVSSRVEALRRLHTTAERPYRPLPSLYLALEVEGLESIYQANISPTEY</sequence>
<reference evidence="1 2" key="1">
    <citation type="journal article" date="2013" name="Nat. Biotechnol.">
        <title>Genome sequences of rare, uncultured bacteria obtained by differential coverage binning of multiple metagenomes.</title>
        <authorList>
            <person name="Albertsen M."/>
            <person name="Hugenholtz P."/>
            <person name="Skarshewski A."/>
            <person name="Nielsen K.L."/>
            <person name="Tyson G.W."/>
            <person name="Nielsen P.H."/>
        </authorList>
    </citation>
    <scope>NUCLEOTIDE SEQUENCE [LARGE SCALE GENOMIC DNA]</scope>
    <source>
        <strain evidence="1">TM71</strain>
    </source>
</reference>
<evidence type="ECO:0000313" key="1">
    <source>
        <dbReference type="EMBL" id="AGL62538.1"/>
    </source>
</evidence>
<dbReference type="Proteomes" id="UP000013893">
    <property type="component" value="Chromosome"/>
</dbReference>
<dbReference type="KEGG" id="saal:L336_0836"/>
<gene>
    <name evidence="1" type="ORF">L336_0836</name>
</gene>
<protein>
    <submittedName>
        <fullName evidence="1">Uncharacterized protein</fullName>
    </submittedName>
</protein>
<proteinExistence type="predicted"/>
<dbReference type="RefSeq" id="WP_015641988.1">
    <property type="nucleotide sequence ID" value="NC_021219.1"/>
</dbReference>
<organism evidence="1 2">
    <name type="scientific">Candidatus Saccharimonas aalborgensis</name>
    <dbReference type="NCBI Taxonomy" id="1332188"/>
    <lineage>
        <taxon>Bacteria</taxon>
        <taxon>Candidatus Saccharimonadota</taxon>
        <taxon>Candidatus Saccharimonadia</taxon>
        <taxon>Candidatus Saccharimonadales</taxon>
        <taxon>Candidatus Saccharimonadaceae</taxon>
        <taxon>Candidatus Saccharimonas</taxon>
    </lineage>
</organism>
<keyword evidence="2" id="KW-1185">Reference proteome</keyword>